<evidence type="ECO:0000256" key="5">
    <source>
        <dbReference type="ARBA" id="ARBA00023163"/>
    </source>
</evidence>
<dbReference type="GO" id="GO:0003677">
    <property type="term" value="F:DNA binding"/>
    <property type="evidence" value="ECO:0007669"/>
    <property type="project" value="UniProtKB-KW"/>
</dbReference>
<evidence type="ECO:0000313" key="10">
    <source>
        <dbReference type="Proteomes" id="UP000578819"/>
    </source>
</evidence>
<feature type="domain" description="RNA polymerase sigma-70 region 2" evidence="7">
    <location>
        <begin position="54"/>
        <end position="120"/>
    </location>
</feature>
<dbReference type="CDD" id="cd06171">
    <property type="entry name" value="Sigma70_r4"/>
    <property type="match status" value="1"/>
</dbReference>
<dbReference type="InterPro" id="IPR013249">
    <property type="entry name" value="RNA_pol_sigma70_r4_t2"/>
</dbReference>
<evidence type="ECO:0000256" key="2">
    <source>
        <dbReference type="ARBA" id="ARBA00023015"/>
    </source>
</evidence>
<evidence type="ECO:0000259" key="7">
    <source>
        <dbReference type="Pfam" id="PF04542"/>
    </source>
</evidence>
<evidence type="ECO:0000256" key="6">
    <source>
        <dbReference type="SAM" id="MobiDB-lite"/>
    </source>
</evidence>
<evidence type="ECO:0000256" key="1">
    <source>
        <dbReference type="ARBA" id="ARBA00010641"/>
    </source>
</evidence>
<feature type="region of interest" description="Disordered" evidence="6">
    <location>
        <begin position="1"/>
        <end position="27"/>
    </location>
</feature>
<keyword evidence="10" id="KW-1185">Reference proteome</keyword>
<dbReference type="SUPFAM" id="SSF88659">
    <property type="entry name" value="Sigma3 and sigma4 domains of RNA polymerase sigma factors"/>
    <property type="match status" value="1"/>
</dbReference>
<dbReference type="PANTHER" id="PTHR43133">
    <property type="entry name" value="RNA POLYMERASE ECF-TYPE SIGMA FACTO"/>
    <property type="match status" value="1"/>
</dbReference>
<gene>
    <name evidence="9" type="ORF">FHR38_002856</name>
</gene>
<feature type="domain" description="RNA polymerase sigma factor 70 region 4 type 2" evidence="8">
    <location>
        <begin position="157"/>
        <end position="207"/>
    </location>
</feature>
<sequence length="314" mass="32789">MTELAPSGPDGGPGEQPTTVGRATAGGPHRLVDLTDEQLLRAHVDGDPDAFAQLLHRHRDRLWAVAVRTVSDREEAADALQDALLSAHRAAPRFRGDAAVTTWLHRIVVNACLDRIRRRQAHPTVPLPDGSRPADSDRFSGIEPAAPAPDHDTALVVRQALAELPVEQRTALILVDVQGYPVAEVAVILGVAEGTVKSRCARGRARLAQILGHLRTGPPRERAPGSGSDSARGHGSDSARGHGSDSARGHGSDSARGPGGGSATEPTTARATDIPVPARAGTDVPAVTLGNPAPGNRVRSGSSRSGHDVSQEEK</sequence>
<dbReference type="SUPFAM" id="SSF88946">
    <property type="entry name" value="Sigma2 domain of RNA polymerase sigma factors"/>
    <property type="match status" value="1"/>
</dbReference>
<feature type="region of interest" description="Disordered" evidence="6">
    <location>
        <begin position="123"/>
        <end position="149"/>
    </location>
</feature>
<dbReference type="Gene3D" id="1.10.10.10">
    <property type="entry name" value="Winged helix-like DNA-binding domain superfamily/Winged helix DNA-binding domain"/>
    <property type="match status" value="1"/>
</dbReference>
<keyword evidence="5" id="KW-0804">Transcription</keyword>
<comment type="caution">
    <text evidence="9">The sequence shown here is derived from an EMBL/GenBank/DDBJ whole genome shotgun (WGS) entry which is preliminary data.</text>
</comment>
<dbReference type="Pfam" id="PF04542">
    <property type="entry name" value="Sigma70_r2"/>
    <property type="match status" value="1"/>
</dbReference>
<accession>A0A7W7SQJ7</accession>
<dbReference type="InterPro" id="IPR039425">
    <property type="entry name" value="RNA_pol_sigma-70-like"/>
</dbReference>
<dbReference type="EMBL" id="JACHJW010000001">
    <property type="protein sequence ID" value="MBB4959123.1"/>
    <property type="molecule type" value="Genomic_DNA"/>
</dbReference>
<dbReference type="InterPro" id="IPR007627">
    <property type="entry name" value="RNA_pol_sigma70_r2"/>
</dbReference>
<dbReference type="InterPro" id="IPR013324">
    <property type="entry name" value="RNA_pol_sigma_r3/r4-like"/>
</dbReference>
<dbReference type="Proteomes" id="UP000578819">
    <property type="component" value="Unassembled WGS sequence"/>
</dbReference>
<dbReference type="NCBIfam" id="TIGR02937">
    <property type="entry name" value="sigma70-ECF"/>
    <property type="match status" value="1"/>
</dbReference>
<evidence type="ECO:0000259" key="8">
    <source>
        <dbReference type="Pfam" id="PF08281"/>
    </source>
</evidence>
<dbReference type="GO" id="GO:0016987">
    <property type="term" value="F:sigma factor activity"/>
    <property type="evidence" value="ECO:0007669"/>
    <property type="project" value="UniProtKB-KW"/>
</dbReference>
<proteinExistence type="inferred from homology"/>
<dbReference type="AlphaFoldDB" id="A0A7W7SQJ7"/>
<evidence type="ECO:0000313" key="9">
    <source>
        <dbReference type="EMBL" id="MBB4959123.1"/>
    </source>
</evidence>
<evidence type="ECO:0000256" key="3">
    <source>
        <dbReference type="ARBA" id="ARBA00023082"/>
    </source>
</evidence>
<dbReference type="InterPro" id="IPR014284">
    <property type="entry name" value="RNA_pol_sigma-70_dom"/>
</dbReference>
<evidence type="ECO:0000256" key="4">
    <source>
        <dbReference type="ARBA" id="ARBA00023125"/>
    </source>
</evidence>
<dbReference type="InterPro" id="IPR013325">
    <property type="entry name" value="RNA_pol_sigma_r2"/>
</dbReference>
<feature type="compositionally biased region" description="Basic and acidic residues" evidence="6">
    <location>
        <begin position="231"/>
        <end position="253"/>
    </location>
</feature>
<dbReference type="InterPro" id="IPR036388">
    <property type="entry name" value="WH-like_DNA-bd_sf"/>
</dbReference>
<keyword evidence="4" id="KW-0238">DNA-binding</keyword>
<feature type="compositionally biased region" description="Basic and acidic residues" evidence="6">
    <location>
        <begin position="305"/>
        <end position="314"/>
    </location>
</feature>
<dbReference type="Pfam" id="PF08281">
    <property type="entry name" value="Sigma70_r4_2"/>
    <property type="match status" value="1"/>
</dbReference>
<dbReference type="Gene3D" id="1.10.1740.10">
    <property type="match status" value="1"/>
</dbReference>
<name>A0A7W7SQJ7_9ACTN</name>
<dbReference type="RefSeq" id="WP_184535104.1">
    <property type="nucleotide sequence ID" value="NZ_JACHJW010000001.1"/>
</dbReference>
<comment type="similarity">
    <text evidence="1">Belongs to the sigma-70 factor family. ECF subfamily.</text>
</comment>
<dbReference type="PANTHER" id="PTHR43133:SF50">
    <property type="entry name" value="ECF RNA POLYMERASE SIGMA FACTOR SIGM"/>
    <property type="match status" value="1"/>
</dbReference>
<organism evidence="9 10">
    <name type="scientific">Micromonospora polyrhachis</name>
    <dbReference type="NCBI Taxonomy" id="1282883"/>
    <lineage>
        <taxon>Bacteria</taxon>
        <taxon>Bacillati</taxon>
        <taxon>Actinomycetota</taxon>
        <taxon>Actinomycetes</taxon>
        <taxon>Micromonosporales</taxon>
        <taxon>Micromonosporaceae</taxon>
        <taxon>Micromonospora</taxon>
    </lineage>
</organism>
<reference evidence="9 10" key="1">
    <citation type="submission" date="2020-08" db="EMBL/GenBank/DDBJ databases">
        <title>Sequencing the genomes of 1000 actinobacteria strains.</title>
        <authorList>
            <person name="Klenk H.-P."/>
        </authorList>
    </citation>
    <scope>NUCLEOTIDE SEQUENCE [LARGE SCALE GENOMIC DNA]</scope>
    <source>
        <strain evidence="9 10">DSM 45886</strain>
    </source>
</reference>
<feature type="region of interest" description="Disordered" evidence="6">
    <location>
        <begin position="211"/>
        <end position="314"/>
    </location>
</feature>
<dbReference type="GO" id="GO:0006352">
    <property type="term" value="P:DNA-templated transcription initiation"/>
    <property type="evidence" value="ECO:0007669"/>
    <property type="project" value="InterPro"/>
</dbReference>
<protein>
    <submittedName>
        <fullName evidence="9">RNA polymerase sigma-70 factor (ECF subfamily)</fullName>
    </submittedName>
</protein>
<keyword evidence="2" id="KW-0805">Transcription regulation</keyword>
<dbReference type="NCBIfam" id="NF007225">
    <property type="entry name" value="PRK09643.1"/>
    <property type="match status" value="1"/>
</dbReference>
<keyword evidence="3" id="KW-0731">Sigma factor</keyword>